<dbReference type="Proteomes" id="UP000004881">
    <property type="component" value="Unassembled WGS sequence"/>
</dbReference>
<name>A0ABQ0HK42_9ACTN</name>
<dbReference type="EMBL" id="BAFD01000114">
    <property type="protein sequence ID" value="GAB46259.1"/>
    <property type="molecule type" value="Genomic_DNA"/>
</dbReference>
<dbReference type="RefSeq" id="WP_004023153.1">
    <property type="nucleotide sequence ID" value="NZ_BAFD01000114.1"/>
</dbReference>
<dbReference type="CDD" id="cd00085">
    <property type="entry name" value="HNHc"/>
    <property type="match status" value="1"/>
</dbReference>
<reference evidence="2 3" key="1">
    <citation type="submission" date="2012-02" db="EMBL/GenBank/DDBJ databases">
        <title>Whole genome shotgun sequence of Gordonia terrae NBRC 100016.</title>
        <authorList>
            <person name="Takarada H."/>
            <person name="Hosoyama A."/>
            <person name="Tsuchikane K."/>
            <person name="Katsumata H."/>
            <person name="Yamazaki S."/>
            <person name="Fujita N."/>
        </authorList>
    </citation>
    <scope>NUCLEOTIDE SEQUENCE [LARGE SCALE GENOMIC DNA]</scope>
    <source>
        <strain evidence="2 3">NBRC 100016</strain>
    </source>
</reference>
<comment type="caution">
    <text evidence="2">The sequence shown here is derived from an EMBL/GenBank/DDBJ whole genome shotgun (WGS) entry which is preliminary data.</text>
</comment>
<feature type="non-terminal residue" evidence="2">
    <location>
        <position position="1"/>
    </location>
</feature>
<evidence type="ECO:0000313" key="3">
    <source>
        <dbReference type="Proteomes" id="UP000004881"/>
    </source>
</evidence>
<proteinExistence type="predicted"/>
<accession>A0ABQ0HK42</accession>
<sequence length="202" mass="22473">RGKRLATREQRLVSFARPDGEVCSAPGCDQPATHGDMHHAEQDWAKGGLTDIDDLAPACPRHNRMVGDQPGQYTTHIERSGPDEGRCVWRLNADPGAPPNPGRLNRRPDIPRRFAHHLNTVRNEIHGPPTRPGDPARPRQSRPNPSRPNRSRADAVGYGDNGRRLELAYRRLVDPPTPLEHLTTQPLTPVEEALARILTDHA</sequence>
<evidence type="ECO:0008006" key="4">
    <source>
        <dbReference type="Google" id="ProtNLM"/>
    </source>
</evidence>
<protein>
    <recommendedName>
        <fullName evidence="4">HNH nuclease domain-containing protein</fullName>
    </recommendedName>
</protein>
<keyword evidence="3" id="KW-1185">Reference proteome</keyword>
<dbReference type="InterPro" id="IPR003615">
    <property type="entry name" value="HNH_nuc"/>
</dbReference>
<evidence type="ECO:0000256" key="1">
    <source>
        <dbReference type="SAM" id="MobiDB-lite"/>
    </source>
</evidence>
<evidence type="ECO:0000313" key="2">
    <source>
        <dbReference type="EMBL" id="GAB46259.1"/>
    </source>
</evidence>
<feature type="region of interest" description="Disordered" evidence="1">
    <location>
        <begin position="123"/>
        <end position="161"/>
    </location>
</feature>
<organism evidence="2 3">
    <name type="scientific">Gordonia terrae NBRC 100016</name>
    <dbReference type="NCBI Taxonomy" id="1089454"/>
    <lineage>
        <taxon>Bacteria</taxon>
        <taxon>Bacillati</taxon>
        <taxon>Actinomycetota</taxon>
        <taxon>Actinomycetes</taxon>
        <taxon>Mycobacteriales</taxon>
        <taxon>Gordoniaceae</taxon>
        <taxon>Gordonia</taxon>
    </lineage>
</organism>
<gene>
    <name evidence="2" type="ORF">GOTRE_149_00350</name>
</gene>
<feature type="region of interest" description="Disordered" evidence="1">
    <location>
        <begin position="63"/>
        <end position="109"/>
    </location>
</feature>
<feature type="compositionally biased region" description="Basic and acidic residues" evidence="1">
    <location>
        <begin position="76"/>
        <end position="87"/>
    </location>
</feature>